<dbReference type="PANTHER" id="PTHR43130:SF3">
    <property type="entry name" value="HTH-TYPE TRANSCRIPTIONAL REGULATOR RV1931C"/>
    <property type="match status" value="1"/>
</dbReference>
<keyword evidence="1" id="KW-0805">Transcription regulation</keyword>
<evidence type="ECO:0000256" key="3">
    <source>
        <dbReference type="ARBA" id="ARBA00023163"/>
    </source>
</evidence>
<keyword evidence="6" id="KW-1185">Reference proteome</keyword>
<organism evidence="5 6">
    <name type="scientific">Paraburkholderia edwinii</name>
    <dbReference type="NCBI Taxonomy" id="2861782"/>
    <lineage>
        <taxon>Bacteria</taxon>
        <taxon>Pseudomonadati</taxon>
        <taxon>Pseudomonadota</taxon>
        <taxon>Betaproteobacteria</taxon>
        <taxon>Burkholderiales</taxon>
        <taxon>Burkholderiaceae</taxon>
        <taxon>Paraburkholderia</taxon>
    </lineage>
</organism>
<dbReference type="InterPro" id="IPR002818">
    <property type="entry name" value="DJ-1/PfpI"/>
</dbReference>
<dbReference type="Proteomes" id="UP000826462">
    <property type="component" value="Chromosome 1"/>
</dbReference>
<evidence type="ECO:0000256" key="2">
    <source>
        <dbReference type="ARBA" id="ARBA00023125"/>
    </source>
</evidence>
<dbReference type="Pfam" id="PF01965">
    <property type="entry name" value="DJ-1_PfpI"/>
    <property type="match status" value="1"/>
</dbReference>
<dbReference type="InterPro" id="IPR029062">
    <property type="entry name" value="Class_I_gatase-like"/>
</dbReference>
<dbReference type="PROSITE" id="PS00041">
    <property type="entry name" value="HTH_ARAC_FAMILY_1"/>
    <property type="match status" value="1"/>
</dbReference>
<dbReference type="Pfam" id="PF12833">
    <property type="entry name" value="HTH_18"/>
    <property type="match status" value="1"/>
</dbReference>
<dbReference type="SMART" id="SM00342">
    <property type="entry name" value="HTH_ARAC"/>
    <property type="match status" value="1"/>
</dbReference>
<dbReference type="InterPro" id="IPR052158">
    <property type="entry name" value="INH-QAR"/>
</dbReference>
<protein>
    <submittedName>
        <fullName evidence="5">Helix-turn-helix domain-containing protein</fullName>
    </submittedName>
</protein>
<accession>A0ABX8UI61</accession>
<dbReference type="PRINTS" id="PR00032">
    <property type="entry name" value="HTHARAC"/>
</dbReference>
<dbReference type="InterPro" id="IPR018062">
    <property type="entry name" value="HTH_AraC-typ_CS"/>
</dbReference>
<keyword evidence="2" id="KW-0238">DNA-binding</keyword>
<dbReference type="Gene3D" id="1.10.10.60">
    <property type="entry name" value="Homeodomain-like"/>
    <property type="match status" value="2"/>
</dbReference>
<dbReference type="SUPFAM" id="SSF46689">
    <property type="entry name" value="Homeodomain-like"/>
    <property type="match status" value="1"/>
</dbReference>
<proteinExistence type="predicted"/>
<keyword evidence="3" id="KW-0804">Transcription</keyword>
<dbReference type="PROSITE" id="PS01124">
    <property type="entry name" value="HTH_ARAC_FAMILY_2"/>
    <property type="match status" value="1"/>
</dbReference>
<dbReference type="Gene3D" id="3.40.50.880">
    <property type="match status" value="1"/>
</dbReference>
<evidence type="ECO:0000259" key="4">
    <source>
        <dbReference type="PROSITE" id="PS01124"/>
    </source>
</evidence>
<name>A0ABX8UI61_9BURK</name>
<feature type="domain" description="HTH araC/xylS-type" evidence="4">
    <location>
        <begin position="235"/>
        <end position="333"/>
    </location>
</feature>
<reference evidence="5 6" key="1">
    <citation type="submission" date="2021-07" db="EMBL/GenBank/DDBJ databases">
        <title>Paraburkholderia edwinii protects Aspergillus sp. from phenazines by acting as a toxin sponge.</title>
        <authorList>
            <person name="Dahlstrom K.M."/>
            <person name="Newman D.K."/>
        </authorList>
    </citation>
    <scope>NUCLEOTIDE SEQUENCE [LARGE SCALE GENOMIC DNA]</scope>
    <source>
        <strain evidence="5 6">Pe01</strain>
    </source>
</reference>
<dbReference type="InterPro" id="IPR009057">
    <property type="entry name" value="Homeodomain-like_sf"/>
</dbReference>
<dbReference type="InterPro" id="IPR020449">
    <property type="entry name" value="Tscrpt_reg_AraC-type_HTH"/>
</dbReference>
<dbReference type="InterPro" id="IPR018060">
    <property type="entry name" value="HTH_AraC"/>
</dbReference>
<dbReference type="EMBL" id="CP080095">
    <property type="protein sequence ID" value="QYD68032.1"/>
    <property type="molecule type" value="Genomic_DNA"/>
</dbReference>
<dbReference type="CDD" id="cd03138">
    <property type="entry name" value="GATase1_AraC_2"/>
    <property type="match status" value="1"/>
</dbReference>
<sequence>MAKRPNGPVSALIVAVPETAGSALYGMVDVLSVTGNLWEVMNGTGDERKLFDTHIVARSTESFLCRHSIPVKPDVSIHDDPSADIVILPEIWLRPEDSIKGRYDDLMEWLRACYRRGTSIYSACSGSIMLAESGLLNGRHATSHWGYEELFQREYPRVKFESTPNICFADAEGRIVTAGGVMSWHDLAIHIIARHCSPGEAVNIAKAYLLKWHGEGQLPYTNLMRRRHHTDSVVRVCERWLEKNFRCQGAVAAAARESGIPERSLKRRFLAATGVTLMEHVQRLRMENAKRLLETSAKSIDEISTEVGYKETAFFRRLFKRNTGLTPTEYRKMFTPDEVSAGLRRGEQGNA</sequence>
<evidence type="ECO:0000313" key="5">
    <source>
        <dbReference type="EMBL" id="QYD68032.1"/>
    </source>
</evidence>
<dbReference type="SUPFAM" id="SSF52317">
    <property type="entry name" value="Class I glutamine amidotransferase-like"/>
    <property type="match status" value="1"/>
</dbReference>
<gene>
    <name evidence="5" type="ORF">KZJ38_17350</name>
</gene>
<evidence type="ECO:0000256" key="1">
    <source>
        <dbReference type="ARBA" id="ARBA00023015"/>
    </source>
</evidence>
<dbReference type="RefSeq" id="WP_219797425.1">
    <property type="nucleotide sequence ID" value="NZ_CP080095.1"/>
</dbReference>
<dbReference type="PANTHER" id="PTHR43130">
    <property type="entry name" value="ARAC-FAMILY TRANSCRIPTIONAL REGULATOR"/>
    <property type="match status" value="1"/>
</dbReference>
<evidence type="ECO:0000313" key="6">
    <source>
        <dbReference type="Proteomes" id="UP000826462"/>
    </source>
</evidence>